<keyword evidence="5 6" id="KW-0539">Nucleus</keyword>
<evidence type="ECO:0000256" key="3">
    <source>
        <dbReference type="ARBA" id="ARBA00022827"/>
    </source>
</evidence>
<protein>
    <recommendedName>
        <fullName evidence="8">Homeobox domain-containing protein</fullName>
    </recommendedName>
</protein>
<name>A0A4S4LGW4_9AGAM</name>
<feature type="region of interest" description="Disordered" evidence="7">
    <location>
        <begin position="570"/>
        <end position="598"/>
    </location>
</feature>
<comment type="caution">
    <text evidence="9">The sequence shown here is derived from an EMBL/GenBank/DDBJ whole genome shotgun (WGS) entry which is preliminary data.</text>
</comment>
<dbReference type="Proteomes" id="UP000308199">
    <property type="component" value="Unassembled WGS sequence"/>
</dbReference>
<dbReference type="GO" id="GO:0050660">
    <property type="term" value="F:flavin adenine dinucleotide binding"/>
    <property type="evidence" value="ECO:0007669"/>
    <property type="project" value="TreeGrafter"/>
</dbReference>
<dbReference type="AlphaFoldDB" id="A0A4S4LGW4"/>
<evidence type="ECO:0000256" key="6">
    <source>
        <dbReference type="RuleBase" id="RU000682"/>
    </source>
</evidence>
<keyword evidence="10" id="KW-1185">Reference proteome</keyword>
<dbReference type="GO" id="GO:0005634">
    <property type="term" value="C:nucleus"/>
    <property type="evidence" value="ECO:0007669"/>
    <property type="project" value="UniProtKB-SubCell"/>
</dbReference>
<dbReference type="OrthoDB" id="202203at2759"/>
<dbReference type="SMART" id="SM00389">
    <property type="entry name" value="HOX"/>
    <property type="match status" value="1"/>
</dbReference>
<dbReference type="PROSITE" id="PS50071">
    <property type="entry name" value="HOMEOBOX_2"/>
    <property type="match status" value="1"/>
</dbReference>
<feature type="region of interest" description="Disordered" evidence="7">
    <location>
        <begin position="452"/>
        <end position="474"/>
    </location>
</feature>
<comment type="subcellular location">
    <subcellularLocation>
        <location evidence="5 6">Nucleus</location>
    </subcellularLocation>
</comment>
<reference evidence="9 10" key="1">
    <citation type="submission" date="2019-02" db="EMBL/GenBank/DDBJ databases">
        <title>Genome sequencing of the rare red list fungi Phellinidium pouzarii.</title>
        <authorList>
            <person name="Buettner E."/>
            <person name="Kellner H."/>
        </authorList>
    </citation>
    <scope>NUCLEOTIDE SEQUENCE [LARGE SCALE GENOMIC DNA]</scope>
    <source>
        <strain evidence="9 10">DSM 108285</strain>
    </source>
</reference>
<sequence length="653" mass="71556">MSSQNIVIVGGGAAGATVARDLSAKLPNGYNLILVTVRECHVHMPALLRLAVSPEDKLEQTALISYDSVFVNGNGSVKLATVISVESSPGASGGAVVLEGGEKIDFKYPHPGNELLASFKEWRKTFENSKGIAIVGGGSVALGTFPSQSCIDYLLAYVLPISQNYRESFVTCILFRKDVEKRWRKRGIRFIFNDQIDDHPDGDFSTLKTAKGKIFEADTLVFARGGNPNTSFLLSLGKDVLDSQGYVKIAPTLQLAQHPNIFAAGDIISFNEQKALAKIPGHAVVVSANILNLISGKSRRNHILGHLKVYSSQMERCSVMLPPKRSTRSSASLSTVKRKETVAAVLKKSTDTEDKLQLTPDDPLPSDINDGISSDVVTTPAFTRKRFSPNINTDSVRRKTRRKLTEGQRCALEKLATFESNPTLQTRRALADELGLELKVVSVWFQNKRRPVNKAQEDADRLDSQVTDSHSGRREVLRDATTNASVNALDFSANAPSSTPVHLHGHSLSGLWNLLPSSSPERQRHESTYFSDGSIPDAAPPAKLGKRPSLEWACKHERRVVKRARTSIASAPKVARIQSPHSPHMRQRTDMKPRRPSPSLFQKGFVIQTGYKHSQSLQEGLCQTHGYEKDVLDVALALMQLKGQKPPSACASF</sequence>
<dbReference type="SUPFAM" id="SSF46689">
    <property type="entry name" value="Homeodomain-like"/>
    <property type="match status" value="1"/>
</dbReference>
<dbReference type="GO" id="GO:0005737">
    <property type="term" value="C:cytoplasm"/>
    <property type="evidence" value="ECO:0007669"/>
    <property type="project" value="TreeGrafter"/>
</dbReference>
<keyword evidence="2" id="KW-0285">Flavoprotein</keyword>
<evidence type="ECO:0000256" key="2">
    <source>
        <dbReference type="ARBA" id="ARBA00022630"/>
    </source>
</evidence>
<feature type="domain" description="Homeobox" evidence="8">
    <location>
        <begin position="395"/>
        <end position="455"/>
    </location>
</feature>
<gene>
    <name evidence="9" type="ORF">EW145_g972</name>
</gene>
<feature type="region of interest" description="Disordered" evidence="7">
    <location>
        <begin position="350"/>
        <end position="372"/>
    </location>
</feature>
<evidence type="ECO:0000256" key="1">
    <source>
        <dbReference type="ARBA" id="ARBA00006442"/>
    </source>
</evidence>
<feature type="region of interest" description="Disordered" evidence="7">
    <location>
        <begin position="518"/>
        <end position="539"/>
    </location>
</feature>
<dbReference type="SUPFAM" id="SSF51905">
    <property type="entry name" value="FAD/NAD(P)-binding domain"/>
    <property type="match status" value="1"/>
</dbReference>
<keyword evidence="3" id="KW-0274">FAD</keyword>
<feature type="DNA-binding region" description="Homeobox" evidence="5">
    <location>
        <begin position="397"/>
        <end position="456"/>
    </location>
</feature>
<evidence type="ECO:0000313" key="10">
    <source>
        <dbReference type="Proteomes" id="UP000308199"/>
    </source>
</evidence>
<evidence type="ECO:0000256" key="4">
    <source>
        <dbReference type="ARBA" id="ARBA00023002"/>
    </source>
</evidence>
<dbReference type="PRINTS" id="PR00368">
    <property type="entry name" value="FADPNR"/>
</dbReference>
<keyword evidence="4" id="KW-0560">Oxidoreductase</keyword>
<evidence type="ECO:0000256" key="7">
    <source>
        <dbReference type="SAM" id="MobiDB-lite"/>
    </source>
</evidence>
<evidence type="ECO:0000259" key="8">
    <source>
        <dbReference type="PROSITE" id="PS50071"/>
    </source>
</evidence>
<accession>A0A4S4LGW4</accession>
<organism evidence="9 10">
    <name type="scientific">Phellinidium pouzarii</name>
    <dbReference type="NCBI Taxonomy" id="167371"/>
    <lineage>
        <taxon>Eukaryota</taxon>
        <taxon>Fungi</taxon>
        <taxon>Dikarya</taxon>
        <taxon>Basidiomycota</taxon>
        <taxon>Agaricomycotina</taxon>
        <taxon>Agaricomycetes</taxon>
        <taxon>Hymenochaetales</taxon>
        <taxon>Hymenochaetaceae</taxon>
        <taxon>Phellinidium</taxon>
    </lineage>
</organism>
<proteinExistence type="inferred from homology"/>
<dbReference type="PANTHER" id="PTHR43735:SF3">
    <property type="entry name" value="FERROPTOSIS SUPPRESSOR PROTEIN 1"/>
    <property type="match status" value="1"/>
</dbReference>
<dbReference type="Pfam" id="PF00046">
    <property type="entry name" value="Homeodomain"/>
    <property type="match status" value="1"/>
</dbReference>
<dbReference type="GO" id="GO:0003677">
    <property type="term" value="F:DNA binding"/>
    <property type="evidence" value="ECO:0007669"/>
    <property type="project" value="UniProtKB-UniRule"/>
</dbReference>
<dbReference type="InterPro" id="IPR001356">
    <property type="entry name" value="HD"/>
</dbReference>
<dbReference type="EMBL" id="SGPK01000023">
    <property type="protein sequence ID" value="THH10955.1"/>
    <property type="molecule type" value="Genomic_DNA"/>
</dbReference>
<dbReference type="PANTHER" id="PTHR43735">
    <property type="entry name" value="APOPTOSIS-INDUCING FACTOR 1"/>
    <property type="match status" value="1"/>
</dbReference>
<evidence type="ECO:0000256" key="5">
    <source>
        <dbReference type="PROSITE-ProRule" id="PRU00108"/>
    </source>
</evidence>
<comment type="similarity">
    <text evidence="1">Belongs to the FAD-dependent oxidoreductase family.</text>
</comment>
<dbReference type="InterPro" id="IPR023753">
    <property type="entry name" value="FAD/NAD-binding_dom"/>
</dbReference>
<dbReference type="InterPro" id="IPR009057">
    <property type="entry name" value="Homeodomain-like_sf"/>
</dbReference>
<dbReference type="CDD" id="cd00086">
    <property type="entry name" value="homeodomain"/>
    <property type="match status" value="1"/>
</dbReference>
<dbReference type="GO" id="GO:0004174">
    <property type="term" value="F:electron-transferring-flavoprotein dehydrogenase activity"/>
    <property type="evidence" value="ECO:0007669"/>
    <property type="project" value="TreeGrafter"/>
</dbReference>
<dbReference type="Gene3D" id="3.50.50.100">
    <property type="match status" value="1"/>
</dbReference>
<dbReference type="Gene3D" id="3.50.50.60">
    <property type="entry name" value="FAD/NAD(P)-binding domain"/>
    <property type="match status" value="2"/>
</dbReference>
<dbReference type="Gene3D" id="1.10.10.60">
    <property type="entry name" value="Homeodomain-like"/>
    <property type="match status" value="1"/>
</dbReference>
<keyword evidence="5 6" id="KW-0238">DNA-binding</keyword>
<dbReference type="InterPro" id="IPR036188">
    <property type="entry name" value="FAD/NAD-bd_sf"/>
</dbReference>
<dbReference type="Pfam" id="PF07992">
    <property type="entry name" value="Pyr_redox_2"/>
    <property type="match status" value="1"/>
</dbReference>
<keyword evidence="5 6" id="KW-0371">Homeobox</keyword>
<evidence type="ECO:0000313" key="9">
    <source>
        <dbReference type="EMBL" id="THH10955.1"/>
    </source>
</evidence>